<gene>
    <name evidence="10" type="ORF">GPA25_02840</name>
</gene>
<dbReference type="Proteomes" id="UP000648984">
    <property type="component" value="Unassembled WGS sequence"/>
</dbReference>
<dbReference type="EMBL" id="WTVQ01000003">
    <property type="protein sequence ID" value="NMG73689.1"/>
    <property type="molecule type" value="Genomic_DNA"/>
</dbReference>
<keyword evidence="11" id="KW-1185">Reference proteome</keyword>
<dbReference type="Pfam" id="PF00441">
    <property type="entry name" value="Acyl-CoA_dh_1"/>
    <property type="match status" value="1"/>
</dbReference>
<comment type="cofactor">
    <cofactor evidence="1 6">
        <name>FAD</name>
        <dbReference type="ChEBI" id="CHEBI:57692"/>
    </cofactor>
</comment>
<sequence length="399" mass="44127">MTDPLDEARDKARRLRADIRSFHERVMPDDLKRKSHLHQVLGKDDYVRWMRLLNDQGWAIGHWPKEHGGQGWSLLERFTFEDELARLGCPWVIPFGVKYVGPVIYAFGSEAQKRRFLPRIATTEDFWAQGYSEPGAGSDLAALRTEAIRGEANEGDHYVVNGQKVWTTYAQWADWLFCLVKTARGEQAQKSISFVLIDMKSPGVTVKPIPTMDGYVHVNEVWLENVRVPAENLVGAEGEGWTYAKYLLKNERTAGALLGMACHALERLKALARENPSASPERTAGRIGELELRLLALEVASYQAVESMMRGTDHGGEASLIKLRGTELYQDIAEAAIDLLGLAGVAWDPAALHAASAPPLGPEDAGGIVKDHFYNRAATIFGGASEIQRNIVAKGVLGL</sequence>
<evidence type="ECO:0000313" key="11">
    <source>
        <dbReference type="Proteomes" id="UP000648984"/>
    </source>
</evidence>
<dbReference type="InterPro" id="IPR009100">
    <property type="entry name" value="AcylCoA_DH/oxidase_NM_dom_sf"/>
</dbReference>
<organism evidence="10 11">
    <name type="scientific">Aromatoleum diolicum</name>
    <dbReference type="NCBI Taxonomy" id="75796"/>
    <lineage>
        <taxon>Bacteria</taxon>
        <taxon>Pseudomonadati</taxon>
        <taxon>Pseudomonadota</taxon>
        <taxon>Betaproteobacteria</taxon>
        <taxon>Rhodocyclales</taxon>
        <taxon>Rhodocyclaceae</taxon>
        <taxon>Aromatoleum</taxon>
    </lineage>
</organism>
<protein>
    <submittedName>
        <fullName evidence="10">Acyl-CoA dehydrogenase</fullName>
    </submittedName>
</protein>
<dbReference type="Gene3D" id="2.40.110.10">
    <property type="entry name" value="Butyryl-CoA Dehydrogenase, subunit A, domain 2"/>
    <property type="match status" value="1"/>
</dbReference>
<dbReference type="InterPro" id="IPR052161">
    <property type="entry name" value="Mycobact_Acyl-CoA_DH"/>
</dbReference>
<evidence type="ECO:0000259" key="9">
    <source>
        <dbReference type="Pfam" id="PF02771"/>
    </source>
</evidence>
<dbReference type="Pfam" id="PF02770">
    <property type="entry name" value="Acyl-CoA_dh_M"/>
    <property type="match status" value="1"/>
</dbReference>
<feature type="domain" description="Acyl-CoA dehydrogenase/oxidase N-terminal" evidence="9">
    <location>
        <begin position="11"/>
        <end position="124"/>
    </location>
</feature>
<evidence type="ECO:0000256" key="4">
    <source>
        <dbReference type="ARBA" id="ARBA00022827"/>
    </source>
</evidence>
<evidence type="ECO:0000259" key="7">
    <source>
        <dbReference type="Pfam" id="PF00441"/>
    </source>
</evidence>
<evidence type="ECO:0000256" key="6">
    <source>
        <dbReference type="RuleBase" id="RU362125"/>
    </source>
</evidence>
<dbReference type="PANTHER" id="PTHR43292:SF3">
    <property type="entry name" value="ACYL-COA DEHYDROGENASE FADE29"/>
    <property type="match status" value="1"/>
</dbReference>
<evidence type="ECO:0000259" key="8">
    <source>
        <dbReference type="Pfam" id="PF02770"/>
    </source>
</evidence>
<evidence type="ECO:0000256" key="3">
    <source>
        <dbReference type="ARBA" id="ARBA00022630"/>
    </source>
</evidence>
<dbReference type="PANTHER" id="PTHR43292">
    <property type="entry name" value="ACYL-COA DEHYDROGENASE"/>
    <property type="match status" value="1"/>
</dbReference>
<comment type="caution">
    <text evidence="10">The sequence shown here is derived from an EMBL/GenBank/DDBJ whole genome shotgun (WGS) entry which is preliminary data.</text>
</comment>
<reference evidence="10 11" key="1">
    <citation type="submission" date="2019-12" db="EMBL/GenBank/DDBJ databases">
        <title>Comparative genomics gives insights into the taxonomy of the Azoarcus-Aromatoleum group and reveals separate origins of nif in the plant-associated Azoarcus and non-plant-associated Aromatoleum sub-groups.</title>
        <authorList>
            <person name="Lafos M."/>
            <person name="Maluk M."/>
            <person name="Batista M."/>
            <person name="Junghare M."/>
            <person name="Carmona M."/>
            <person name="Faoro H."/>
            <person name="Cruz L.M."/>
            <person name="Battistoni F."/>
            <person name="De Souza E."/>
            <person name="Pedrosa F."/>
            <person name="Chen W.-M."/>
            <person name="Poole P.S."/>
            <person name="Dixon R.A."/>
            <person name="James E.K."/>
        </authorList>
    </citation>
    <scope>NUCLEOTIDE SEQUENCE [LARGE SCALE GENOMIC DNA]</scope>
    <source>
        <strain evidence="10 11">22Lin</strain>
    </source>
</reference>
<keyword evidence="4 6" id="KW-0274">FAD</keyword>
<dbReference type="InterPro" id="IPR006091">
    <property type="entry name" value="Acyl-CoA_Oxase/DH_mid-dom"/>
</dbReference>
<keyword evidence="3 6" id="KW-0285">Flavoprotein</keyword>
<dbReference type="InterPro" id="IPR046373">
    <property type="entry name" value="Acyl-CoA_Oxase/DH_mid-dom_sf"/>
</dbReference>
<dbReference type="SUPFAM" id="SSF47203">
    <property type="entry name" value="Acyl-CoA dehydrogenase C-terminal domain-like"/>
    <property type="match status" value="1"/>
</dbReference>
<name>A0ABX1Q5Q3_9RHOO</name>
<dbReference type="RefSeq" id="WP_169258834.1">
    <property type="nucleotide sequence ID" value="NZ_WTVQ01000003.1"/>
</dbReference>
<dbReference type="InterPro" id="IPR013786">
    <property type="entry name" value="AcylCoA_DH/ox_N"/>
</dbReference>
<keyword evidence="5 6" id="KW-0560">Oxidoreductase</keyword>
<feature type="domain" description="Acyl-CoA dehydrogenase/oxidase C-terminal" evidence="7">
    <location>
        <begin position="238"/>
        <end position="396"/>
    </location>
</feature>
<evidence type="ECO:0000313" key="10">
    <source>
        <dbReference type="EMBL" id="NMG73689.1"/>
    </source>
</evidence>
<dbReference type="Gene3D" id="1.10.540.10">
    <property type="entry name" value="Acyl-CoA dehydrogenase/oxidase, N-terminal domain"/>
    <property type="match status" value="1"/>
</dbReference>
<accession>A0ABX1Q5Q3</accession>
<dbReference type="SUPFAM" id="SSF56645">
    <property type="entry name" value="Acyl-CoA dehydrogenase NM domain-like"/>
    <property type="match status" value="1"/>
</dbReference>
<comment type="similarity">
    <text evidence="2 6">Belongs to the acyl-CoA dehydrogenase family.</text>
</comment>
<dbReference type="InterPro" id="IPR036250">
    <property type="entry name" value="AcylCo_DH-like_C"/>
</dbReference>
<dbReference type="Pfam" id="PF02771">
    <property type="entry name" value="Acyl-CoA_dh_N"/>
    <property type="match status" value="1"/>
</dbReference>
<dbReference type="InterPro" id="IPR009075">
    <property type="entry name" value="AcylCo_DH/oxidase_C"/>
</dbReference>
<evidence type="ECO:0000256" key="2">
    <source>
        <dbReference type="ARBA" id="ARBA00009347"/>
    </source>
</evidence>
<feature type="domain" description="Acyl-CoA oxidase/dehydrogenase middle" evidence="8">
    <location>
        <begin position="128"/>
        <end position="217"/>
    </location>
</feature>
<dbReference type="Gene3D" id="1.20.140.10">
    <property type="entry name" value="Butyryl-CoA Dehydrogenase, subunit A, domain 3"/>
    <property type="match status" value="1"/>
</dbReference>
<evidence type="ECO:0000256" key="1">
    <source>
        <dbReference type="ARBA" id="ARBA00001974"/>
    </source>
</evidence>
<proteinExistence type="inferred from homology"/>
<dbReference type="InterPro" id="IPR037069">
    <property type="entry name" value="AcylCoA_DH/ox_N_sf"/>
</dbReference>
<evidence type="ECO:0000256" key="5">
    <source>
        <dbReference type="ARBA" id="ARBA00023002"/>
    </source>
</evidence>